<dbReference type="CDD" id="cd00075">
    <property type="entry name" value="HATPase"/>
    <property type="match status" value="1"/>
</dbReference>
<dbReference type="InterPro" id="IPR036097">
    <property type="entry name" value="HisK_dim/P_sf"/>
</dbReference>
<dbReference type="Proteomes" id="UP000649799">
    <property type="component" value="Unassembled WGS sequence"/>
</dbReference>
<dbReference type="InterPro" id="IPR005467">
    <property type="entry name" value="His_kinase_dom"/>
</dbReference>
<name>A0ABX0HAX8_9BACT</name>
<dbReference type="PANTHER" id="PTHR42878:SF7">
    <property type="entry name" value="SENSOR HISTIDINE KINASE GLRK"/>
    <property type="match status" value="1"/>
</dbReference>
<accession>A0ABX0HAX8</accession>
<protein>
    <recommendedName>
        <fullName evidence="2">histidine kinase</fullName>
        <ecNumber evidence="2">2.7.13.3</ecNumber>
    </recommendedName>
</protein>
<evidence type="ECO:0000259" key="9">
    <source>
        <dbReference type="PROSITE" id="PS50109"/>
    </source>
</evidence>
<keyword evidence="6" id="KW-0067">ATP-binding</keyword>
<dbReference type="PRINTS" id="PR00344">
    <property type="entry name" value="BCTRLSENSOR"/>
</dbReference>
<reference evidence="10 11" key="1">
    <citation type="submission" date="2020-03" db="EMBL/GenBank/DDBJ databases">
        <title>Cyclobacterium plantarum sp. nov., a marine bacterium isolated from a coastal-marine wetland.</title>
        <authorList>
            <person name="Sanchez-Porro C."/>
            <person name="Ventosa A."/>
            <person name="Amoozegar M."/>
        </authorList>
    </citation>
    <scope>NUCLEOTIDE SEQUENCE [LARGE SCALE GENOMIC DNA]</scope>
    <source>
        <strain evidence="10 11">GBPx2</strain>
    </source>
</reference>
<evidence type="ECO:0000256" key="6">
    <source>
        <dbReference type="ARBA" id="ARBA00022840"/>
    </source>
</evidence>
<dbReference type="InterPro" id="IPR003594">
    <property type="entry name" value="HATPase_dom"/>
</dbReference>
<dbReference type="InterPro" id="IPR050351">
    <property type="entry name" value="BphY/WalK/GraS-like"/>
</dbReference>
<keyword evidence="5" id="KW-0418">Kinase</keyword>
<evidence type="ECO:0000256" key="8">
    <source>
        <dbReference type="SAM" id="Coils"/>
    </source>
</evidence>
<keyword evidence="7" id="KW-0902">Two-component regulatory system</keyword>
<feature type="coiled-coil region" evidence="8">
    <location>
        <begin position="16"/>
        <end position="43"/>
    </location>
</feature>
<proteinExistence type="predicted"/>
<dbReference type="EC" id="2.7.13.3" evidence="2"/>
<evidence type="ECO:0000256" key="2">
    <source>
        <dbReference type="ARBA" id="ARBA00012438"/>
    </source>
</evidence>
<evidence type="ECO:0000256" key="3">
    <source>
        <dbReference type="ARBA" id="ARBA00022679"/>
    </source>
</evidence>
<evidence type="ECO:0000313" key="11">
    <source>
        <dbReference type="Proteomes" id="UP000649799"/>
    </source>
</evidence>
<gene>
    <name evidence="10" type="ORF">G9Q97_12320</name>
</gene>
<comment type="caution">
    <text evidence="10">The sequence shown here is derived from an EMBL/GenBank/DDBJ whole genome shotgun (WGS) entry which is preliminary data.</text>
</comment>
<sequence length="265" mass="29824">MKIENFSTLGNKTNGIKAKKTDMERLVLENQRLLEELSGLQQINREYKSIIYHASHDLKGPLNNIVSLVNLMIEAKDLEEIDSLSKPVLRSISKFKTSLNELILIKKNENEPEKNGIVNIKTVLNEVIESINGQIMESGAVLTKALQITQVHFPRKNLRSILFNLISNAIKYKSADRIPTIHVSSFRQGEFVVIAVLDNGTGIRKENMDKLFTKFGTLHDESYPGESLGIGLFLVKKLLEESGGKIEVESEWAKGSVFNAYLNQK</sequence>
<dbReference type="Pfam" id="PF02518">
    <property type="entry name" value="HATPase_c"/>
    <property type="match status" value="1"/>
</dbReference>
<dbReference type="SUPFAM" id="SSF47384">
    <property type="entry name" value="Homodimeric domain of signal transducing histidine kinase"/>
    <property type="match status" value="1"/>
</dbReference>
<evidence type="ECO:0000256" key="5">
    <source>
        <dbReference type="ARBA" id="ARBA00022777"/>
    </source>
</evidence>
<comment type="catalytic activity">
    <reaction evidence="1">
        <text>ATP + protein L-histidine = ADP + protein N-phospho-L-histidine.</text>
        <dbReference type="EC" id="2.7.13.3"/>
    </reaction>
</comment>
<dbReference type="Gene3D" id="3.30.565.10">
    <property type="entry name" value="Histidine kinase-like ATPase, C-terminal domain"/>
    <property type="match status" value="1"/>
</dbReference>
<evidence type="ECO:0000313" key="10">
    <source>
        <dbReference type="EMBL" id="NHE57596.1"/>
    </source>
</evidence>
<dbReference type="InterPro" id="IPR004358">
    <property type="entry name" value="Sig_transdc_His_kin-like_C"/>
</dbReference>
<keyword evidence="4" id="KW-0547">Nucleotide-binding</keyword>
<dbReference type="PANTHER" id="PTHR42878">
    <property type="entry name" value="TWO-COMPONENT HISTIDINE KINASE"/>
    <property type="match status" value="1"/>
</dbReference>
<evidence type="ECO:0000256" key="1">
    <source>
        <dbReference type="ARBA" id="ARBA00000085"/>
    </source>
</evidence>
<dbReference type="SUPFAM" id="SSF55874">
    <property type="entry name" value="ATPase domain of HSP90 chaperone/DNA topoisomerase II/histidine kinase"/>
    <property type="match status" value="1"/>
</dbReference>
<keyword evidence="8" id="KW-0175">Coiled coil</keyword>
<dbReference type="EMBL" id="JAANYN010000004">
    <property type="protein sequence ID" value="NHE57596.1"/>
    <property type="molecule type" value="Genomic_DNA"/>
</dbReference>
<dbReference type="InterPro" id="IPR036890">
    <property type="entry name" value="HATPase_C_sf"/>
</dbReference>
<dbReference type="PROSITE" id="PS50109">
    <property type="entry name" value="HIS_KIN"/>
    <property type="match status" value="1"/>
</dbReference>
<organism evidence="10 11">
    <name type="scientific">Cyclobacterium plantarum</name>
    <dbReference type="NCBI Taxonomy" id="2716263"/>
    <lineage>
        <taxon>Bacteria</taxon>
        <taxon>Pseudomonadati</taxon>
        <taxon>Bacteroidota</taxon>
        <taxon>Cytophagia</taxon>
        <taxon>Cytophagales</taxon>
        <taxon>Cyclobacteriaceae</taxon>
        <taxon>Cyclobacterium</taxon>
    </lineage>
</organism>
<dbReference type="SMART" id="SM00387">
    <property type="entry name" value="HATPase_c"/>
    <property type="match status" value="1"/>
</dbReference>
<dbReference type="RefSeq" id="WP_166147230.1">
    <property type="nucleotide sequence ID" value="NZ_JAANYN010000004.1"/>
</dbReference>
<feature type="domain" description="Histidine kinase" evidence="9">
    <location>
        <begin position="53"/>
        <end position="265"/>
    </location>
</feature>
<evidence type="ECO:0000256" key="7">
    <source>
        <dbReference type="ARBA" id="ARBA00023012"/>
    </source>
</evidence>
<keyword evidence="3" id="KW-0808">Transferase</keyword>
<keyword evidence="11" id="KW-1185">Reference proteome</keyword>
<dbReference type="Gene3D" id="1.10.287.130">
    <property type="match status" value="1"/>
</dbReference>
<evidence type="ECO:0000256" key="4">
    <source>
        <dbReference type="ARBA" id="ARBA00022741"/>
    </source>
</evidence>